<name>A0ABR2H1L2_9EUKA</name>
<dbReference type="SMART" id="SM00487">
    <property type="entry name" value="DEXDc"/>
    <property type="match status" value="1"/>
</dbReference>
<evidence type="ECO:0000259" key="3">
    <source>
        <dbReference type="PROSITE" id="PS51192"/>
    </source>
</evidence>
<keyword evidence="5" id="KW-1185">Reference proteome</keyword>
<keyword evidence="2" id="KW-0347">Helicase</keyword>
<evidence type="ECO:0000313" key="4">
    <source>
        <dbReference type="EMBL" id="KAK8840083.1"/>
    </source>
</evidence>
<proteinExistence type="predicted"/>
<gene>
    <name evidence="4" type="ORF">M9Y10_031020</name>
</gene>
<dbReference type="InterPro" id="IPR014001">
    <property type="entry name" value="Helicase_ATP-bd"/>
</dbReference>
<comment type="caution">
    <text evidence="4">The sequence shown here is derived from an EMBL/GenBank/DDBJ whole genome shotgun (WGS) entry which is preliminary data.</text>
</comment>
<evidence type="ECO:0000313" key="5">
    <source>
        <dbReference type="Proteomes" id="UP001470230"/>
    </source>
</evidence>
<protein>
    <recommendedName>
        <fullName evidence="3">Helicase ATP-binding domain-containing protein</fullName>
    </recommendedName>
</protein>
<keyword evidence="2" id="KW-0547">Nucleotide-binding</keyword>
<evidence type="ECO:0000256" key="2">
    <source>
        <dbReference type="ARBA" id="ARBA00022806"/>
    </source>
</evidence>
<organism evidence="4 5">
    <name type="scientific">Tritrichomonas musculus</name>
    <dbReference type="NCBI Taxonomy" id="1915356"/>
    <lineage>
        <taxon>Eukaryota</taxon>
        <taxon>Metamonada</taxon>
        <taxon>Parabasalia</taxon>
        <taxon>Tritrichomonadida</taxon>
        <taxon>Tritrichomonadidae</taxon>
        <taxon>Tritrichomonas</taxon>
    </lineage>
</organism>
<dbReference type="PANTHER" id="PTHR47958">
    <property type="entry name" value="ATP-DEPENDENT RNA HELICASE DBP3"/>
    <property type="match status" value="1"/>
</dbReference>
<sequence length="236" mass="26759">MQIEDSTIEIKQGNKKVPLHPMKPFDEIITGPTSCHILQVVDDLNFIQPTQIQCQVIPTLCNSDEKPNLMVQAPLGSGKTISFMISMLLHVNFEQNNLQAICVCQNNDVSIQKFNIFEQMNKYTRFKVAICPSNTQENENPPDKDVQVIFGTPNSINYSIKKGFLDVSNVNLVVIEDAEELINKKSKMHDATIQLLQKNLPQNAQFAFFSTQFASANIDWINKSRPNAILIRQKQH</sequence>
<dbReference type="Gene3D" id="3.40.50.300">
    <property type="entry name" value="P-loop containing nucleotide triphosphate hydrolases"/>
    <property type="match status" value="1"/>
</dbReference>
<dbReference type="Proteomes" id="UP001470230">
    <property type="component" value="Unassembled WGS sequence"/>
</dbReference>
<dbReference type="InterPro" id="IPR027417">
    <property type="entry name" value="P-loop_NTPase"/>
</dbReference>
<feature type="domain" description="Helicase ATP-binding" evidence="3">
    <location>
        <begin position="60"/>
        <end position="231"/>
    </location>
</feature>
<reference evidence="4 5" key="1">
    <citation type="submission" date="2024-04" db="EMBL/GenBank/DDBJ databases">
        <title>Tritrichomonas musculus Genome.</title>
        <authorList>
            <person name="Alves-Ferreira E."/>
            <person name="Grigg M."/>
            <person name="Lorenzi H."/>
            <person name="Galac M."/>
        </authorList>
    </citation>
    <scope>NUCLEOTIDE SEQUENCE [LARGE SCALE GENOMIC DNA]</scope>
    <source>
        <strain evidence="4 5">EAF2021</strain>
    </source>
</reference>
<keyword evidence="2" id="KW-0067">ATP-binding</keyword>
<dbReference type="PROSITE" id="PS51192">
    <property type="entry name" value="HELICASE_ATP_BIND_1"/>
    <property type="match status" value="1"/>
</dbReference>
<dbReference type="EMBL" id="JAPFFF010000048">
    <property type="protein sequence ID" value="KAK8840083.1"/>
    <property type="molecule type" value="Genomic_DNA"/>
</dbReference>
<dbReference type="InterPro" id="IPR011545">
    <property type="entry name" value="DEAD/DEAH_box_helicase_dom"/>
</dbReference>
<keyword evidence="1" id="KW-0378">Hydrolase</keyword>
<dbReference type="Pfam" id="PF00270">
    <property type="entry name" value="DEAD"/>
    <property type="match status" value="1"/>
</dbReference>
<accession>A0ABR2H1L2</accession>
<evidence type="ECO:0000256" key="1">
    <source>
        <dbReference type="ARBA" id="ARBA00022801"/>
    </source>
</evidence>
<dbReference type="SUPFAM" id="SSF52540">
    <property type="entry name" value="P-loop containing nucleoside triphosphate hydrolases"/>
    <property type="match status" value="1"/>
</dbReference>